<evidence type="ECO:0000313" key="2">
    <source>
        <dbReference type="Proteomes" id="UP000799777"/>
    </source>
</evidence>
<dbReference type="AlphaFoldDB" id="A0A9P4H7S4"/>
<dbReference type="Gene3D" id="1.25.40.180">
    <property type="match status" value="1"/>
</dbReference>
<feature type="non-terminal residue" evidence="1">
    <location>
        <position position="1"/>
    </location>
</feature>
<dbReference type="Proteomes" id="UP000799777">
    <property type="component" value="Unassembled WGS sequence"/>
</dbReference>
<comment type="caution">
    <text evidence="1">The sequence shown here is derived from an EMBL/GenBank/DDBJ whole genome shotgun (WGS) entry which is preliminary data.</text>
</comment>
<organism evidence="1 2">
    <name type="scientific">Setomelanomma holmii</name>
    <dbReference type="NCBI Taxonomy" id="210430"/>
    <lineage>
        <taxon>Eukaryota</taxon>
        <taxon>Fungi</taxon>
        <taxon>Dikarya</taxon>
        <taxon>Ascomycota</taxon>
        <taxon>Pezizomycotina</taxon>
        <taxon>Dothideomycetes</taxon>
        <taxon>Pleosporomycetidae</taxon>
        <taxon>Pleosporales</taxon>
        <taxon>Pleosporineae</taxon>
        <taxon>Phaeosphaeriaceae</taxon>
        <taxon>Setomelanomma</taxon>
    </lineage>
</organism>
<dbReference type="OrthoDB" id="3688717at2759"/>
<dbReference type="InterPro" id="IPR016024">
    <property type="entry name" value="ARM-type_fold"/>
</dbReference>
<sequence length="224" mass="25119">KAAEIFLRAFKDCANNIISSLPNDVNTPEATRAIQTIAQQLNGDYARLIYVVDSIQARIAEDEMWAASAAIDVYEHLTRTVDPNLSAPSLPMRGPYLVRNELMKACQAQFQHMMGQPIWNRGFVRFLGQLCTTGRITSTTPGIICHVLDGMLSSKVLTTGDKFDMLVSFLLRAGPCLDGQAKMGEHLTARMQQLQERAKMFKVSERLAVYGLVQLRERGWRVEE</sequence>
<reference evidence="1" key="1">
    <citation type="journal article" date="2020" name="Stud. Mycol.">
        <title>101 Dothideomycetes genomes: a test case for predicting lifestyles and emergence of pathogens.</title>
        <authorList>
            <person name="Haridas S."/>
            <person name="Albert R."/>
            <person name="Binder M."/>
            <person name="Bloem J."/>
            <person name="Labutti K."/>
            <person name="Salamov A."/>
            <person name="Andreopoulos B."/>
            <person name="Baker S."/>
            <person name="Barry K."/>
            <person name="Bills G."/>
            <person name="Bluhm B."/>
            <person name="Cannon C."/>
            <person name="Castanera R."/>
            <person name="Culley D."/>
            <person name="Daum C."/>
            <person name="Ezra D."/>
            <person name="Gonzalez J."/>
            <person name="Henrissat B."/>
            <person name="Kuo A."/>
            <person name="Liang C."/>
            <person name="Lipzen A."/>
            <person name="Lutzoni F."/>
            <person name="Magnuson J."/>
            <person name="Mondo S."/>
            <person name="Nolan M."/>
            <person name="Ohm R."/>
            <person name="Pangilinan J."/>
            <person name="Park H.-J."/>
            <person name="Ramirez L."/>
            <person name="Alfaro M."/>
            <person name="Sun H."/>
            <person name="Tritt A."/>
            <person name="Yoshinaga Y."/>
            <person name="Zwiers L.-H."/>
            <person name="Turgeon B."/>
            <person name="Goodwin S."/>
            <person name="Spatafora J."/>
            <person name="Crous P."/>
            <person name="Grigoriev I."/>
        </authorList>
    </citation>
    <scope>NUCLEOTIDE SEQUENCE</scope>
    <source>
        <strain evidence="1">CBS 110217</strain>
    </source>
</reference>
<gene>
    <name evidence="1" type="ORF">EK21DRAFT_31857</name>
</gene>
<dbReference type="EMBL" id="ML978203">
    <property type="protein sequence ID" value="KAF2029224.1"/>
    <property type="molecule type" value="Genomic_DNA"/>
</dbReference>
<dbReference type="SUPFAM" id="SSF48371">
    <property type="entry name" value="ARM repeat"/>
    <property type="match status" value="1"/>
</dbReference>
<accession>A0A9P4H7S4</accession>
<proteinExistence type="predicted"/>
<evidence type="ECO:0000313" key="1">
    <source>
        <dbReference type="EMBL" id="KAF2029224.1"/>
    </source>
</evidence>
<evidence type="ECO:0008006" key="3">
    <source>
        <dbReference type="Google" id="ProtNLM"/>
    </source>
</evidence>
<feature type="non-terminal residue" evidence="1">
    <location>
        <position position="224"/>
    </location>
</feature>
<name>A0A9P4H7S4_9PLEO</name>
<protein>
    <recommendedName>
        <fullName evidence="3">MIF4G domain-containing protein</fullName>
    </recommendedName>
</protein>
<keyword evidence="2" id="KW-1185">Reference proteome</keyword>